<dbReference type="Proteomes" id="UP000279994">
    <property type="component" value="Unassembled WGS sequence"/>
</dbReference>
<dbReference type="EMBL" id="RJSF01000044">
    <property type="protein sequence ID" value="RNM12819.1"/>
    <property type="molecule type" value="Genomic_DNA"/>
</dbReference>
<comment type="caution">
    <text evidence="3">The sequence shown here is derived from an EMBL/GenBank/DDBJ whole genome shotgun (WGS) entry which is preliminary data.</text>
</comment>
<organism evidence="3 4">
    <name type="scientific">Nocardioides pocheonensis</name>
    <dbReference type="NCBI Taxonomy" id="661485"/>
    <lineage>
        <taxon>Bacteria</taxon>
        <taxon>Bacillati</taxon>
        <taxon>Actinomycetota</taxon>
        <taxon>Actinomycetes</taxon>
        <taxon>Propionibacteriales</taxon>
        <taxon>Nocardioidaceae</taxon>
        <taxon>Nocardioides</taxon>
    </lineage>
</organism>
<protein>
    <submittedName>
        <fullName evidence="3">CocE/NonD family hydrolase</fullName>
    </submittedName>
</protein>
<keyword evidence="1 3" id="KW-0378">Hydrolase</keyword>
<dbReference type="InterPro" id="IPR005674">
    <property type="entry name" value="CocE/Ser_esterase"/>
</dbReference>
<dbReference type="AlphaFoldDB" id="A0A3N0GKB8"/>
<gene>
    <name evidence="3" type="ORF">EFL26_18690</name>
</gene>
<dbReference type="InterPro" id="IPR029058">
    <property type="entry name" value="AB_hydrolase_fold"/>
</dbReference>
<dbReference type="InterPro" id="IPR008979">
    <property type="entry name" value="Galactose-bd-like_sf"/>
</dbReference>
<proteinExistence type="predicted"/>
<sequence length="572" mass="63452">MLVDWDVPITMSDGAVLRADVFRPAGDVQAPVLLSHGPYGKGLAFQEGYTSAWEQLVTGHPEVAEGSSNRFQNWEVADPERWVPLGYACVRVDTRGTGRSPGFLDPFSPQETQDLYDCIEWAGTQAWSTGKVGLSGISYYAMNQWQVGVLRPPHLAAICVWEGSCDHYREVSHHGGILTTFTRNWYEMQVVSVQHGNDRGLVSAVTGQRVTGDDALDEDTLRANRRDYGATHRAHAFDDEYYAAQTPDLSLLEVPLLSAGNWGGAGLHLRGNVEGFLNAGSQQKWLEMHGLGHWVEYYTKYGRDLQQRFFDHFLKGVDNGWDDQPPILLRVRNADGTFEDRTAQAWPLPDTEWTEFYLDATRGELTPGLPAAAQVTYDELGEGVTFELATSDQTLEITGPSAMTLYVSSDTDDADLFVVVRVFDPDGCEVTFPGAIDPNSPPAQGWLRASHRALDPERSLPYRPFHPHQVREPLVPGEVYEVDVEIWPTSLVLPPGYRLAVTVQGHDYEYADAGDRTLSNIRGKLRGSGPFVHDDPVDRPVYDTTDPAPAAKITLRTGGEHPARLLLPIIPR</sequence>
<dbReference type="SUPFAM" id="SSF49785">
    <property type="entry name" value="Galactose-binding domain-like"/>
    <property type="match status" value="1"/>
</dbReference>
<dbReference type="Gene3D" id="2.60.120.260">
    <property type="entry name" value="Galactose-binding domain-like"/>
    <property type="match status" value="1"/>
</dbReference>
<dbReference type="Pfam" id="PF08530">
    <property type="entry name" value="PepX_C"/>
    <property type="match status" value="1"/>
</dbReference>
<dbReference type="PANTHER" id="PTHR43056">
    <property type="entry name" value="PEPTIDASE S9 PROLYL OLIGOPEPTIDASE"/>
    <property type="match status" value="1"/>
</dbReference>
<keyword evidence="4" id="KW-1185">Reference proteome</keyword>
<dbReference type="Gene3D" id="3.40.50.1820">
    <property type="entry name" value="alpha/beta hydrolase"/>
    <property type="match status" value="1"/>
</dbReference>
<evidence type="ECO:0000313" key="4">
    <source>
        <dbReference type="Proteomes" id="UP000279994"/>
    </source>
</evidence>
<dbReference type="GO" id="GO:0008239">
    <property type="term" value="F:dipeptidyl-peptidase activity"/>
    <property type="evidence" value="ECO:0007669"/>
    <property type="project" value="InterPro"/>
</dbReference>
<dbReference type="Gene3D" id="1.10.3020.20">
    <property type="match status" value="1"/>
</dbReference>
<dbReference type="SMART" id="SM00939">
    <property type="entry name" value="PepX_C"/>
    <property type="match status" value="1"/>
</dbReference>
<evidence type="ECO:0000256" key="1">
    <source>
        <dbReference type="ARBA" id="ARBA00022801"/>
    </source>
</evidence>
<evidence type="ECO:0000259" key="2">
    <source>
        <dbReference type="SMART" id="SM00939"/>
    </source>
</evidence>
<dbReference type="SUPFAM" id="SSF53474">
    <property type="entry name" value="alpha/beta-Hydrolases"/>
    <property type="match status" value="1"/>
</dbReference>
<dbReference type="Pfam" id="PF02129">
    <property type="entry name" value="Peptidase_S15"/>
    <property type="match status" value="1"/>
</dbReference>
<dbReference type="InterPro" id="IPR050585">
    <property type="entry name" value="Xaa-Pro_dipeptidyl-ppase/CocE"/>
</dbReference>
<dbReference type="OrthoDB" id="5240615at2"/>
<name>A0A3N0GKB8_9ACTN</name>
<dbReference type="PANTHER" id="PTHR43056:SF10">
    <property type="entry name" value="COCE_NOND FAMILY, PUTATIVE (AFU_ORTHOLOGUE AFUA_7G00600)-RELATED"/>
    <property type="match status" value="1"/>
</dbReference>
<feature type="domain" description="Xaa-Pro dipeptidyl-peptidase C-terminal" evidence="2">
    <location>
        <begin position="307"/>
        <end position="566"/>
    </location>
</feature>
<dbReference type="InterPro" id="IPR000383">
    <property type="entry name" value="Xaa-Pro-like_dom"/>
</dbReference>
<reference evidence="3 4" key="1">
    <citation type="submission" date="2018-11" db="EMBL/GenBank/DDBJ databases">
        <authorList>
            <person name="Li F."/>
        </authorList>
    </citation>
    <scope>NUCLEOTIDE SEQUENCE [LARGE SCALE GENOMIC DNA]</scope>
    <source>
        <strain evidence="3 4">Gsoil 818</strain>
    </source>
</reference>
<dbReference type="InterPro" id="IPR013736">
    <property type="entry name" value="Xaa-Pro_dipept_C"/>
</dbReference>
<accession>A0A3N0GKB8</accession>
<evidence type="ECO:0000313" key="3">
    <source>
        <dbReference type="EMBL" id="RNM12819.1"/>
    </source>
</evidence>
<dbReference type="NCBIfam" id="TIGR00976">
    <property type="entry name" value="CocE_NonD"/>
    <property type="match status" value="1"/>
</dbReference>